<dbReference type="PANTHER" id="PTHR22045:SF6">
    <property type="entry name" value="PROLINE AND SERINE-RICH PROTEIN 3"/>
    <property type="match status" value="1"/>
</dbReference>
<feature type="compositionally biased region" description="Low complexity" evidence="1">
    <location>
        <begin position="322"/>
        <end position="347"/>
    </location>
</feature>
<feature type="region of interest" description="Disordered" evidence="1">
    <location>
        <begin position="73"/>
        <end position="202"/>
    </location>
</feature>
<evidence type="ECO:0000313" key="3">
    <source>
        <dbReference type="Proteomes" id="UP000008912"/>
    </source>
</evidence>
<reference evidence="2" key="3">
    <citation type="submission" date="2025-09" db="UniProtKB">
        <authorList>
            <consortium name="Ensembl"/>
        </authorList>
    </citation>
    <scope>IDENTIFICATION</scope>
</reference>
<dbReference type="AlphaFoldDB" id="G1L1B6"/>
<dbReference type="InParanoid" id="G1L1B6"/>
<feature type="compositionally biased region" description="Polar residues" evidence="1">
    <location>
        <begin position="135"/>
        <end position="144"/>
    </location>
</feature>
<feature type="region of interest" description="Disordered" evidence="1">
    <location>
        <begin position="503"/>
        <end position="712"/>
    </location>
</feature>
<reference evidence="2 3" key="1">
    <citation type="journal article" date="2010" name="Nature">
        <title>The sequence and de novo assembly of the giant panda genome.</title>
        <authorList>
            <person name="Li R."/>
            <person name="Fan W."/>
            <person name="Tian G."/>
            <person name="Zhu H."/>
            <person name="He L."/>
            <person name="Cai J."/>
            <person name="Huang Q."/>
            <person name="Cai Q."/>
            <person name="Li B."/>
            <person name="Bai Y."/>
            <person name="Zhang Z."/>
            <person name="Zhang Y."/>
            <person name="Wang W."/>
            <person name="Li J."/>
            <person name="Wei F."/>
            <person name="Li H."/>
            <person name="Jian M."/>
            <person name="Li J."/>
            <person name="Zhang Z."/>
            <person name="Nielsen R."/>
            <person name="Li D."/>
            <person name="Gu W."/>
            <person name="Yang Z."/>
            <person name="Xuan Z."/>
            <person name="Ryder O.A."/>
            <person name="Leung F.C."/>
            <person name="Zhou Y."/>
            <person name="Cao J."/>
            <person name="Sun X."/>
            <person name="Fu Y."/>
            <person name="Fang X."/>
            <person name="Guo X."/>
            <person name="Wang B."/>
            <person name="Hou R."/>
            <person name="Shen F."/>
            <person name="Mu B."/>
            <person name="Ni P."/>
            <person name="Lin R."/>
            <person name="Qian W."/>
            <person name="Wang G."/>
            <person name="Yu C."/>
            <person name="Nie W."/>
            <person name="Wang J."/>
            <person name="Wu Z."/>
            <person name="Liang H."/>
            <person name="Min J."/>
            <person name="Wu Q."/>
            <person name="Cheng S."/>
            <person name="Ruan J."/>
            <person name="Wang M."/>
            <person name="Shi Z."/>
            <person name="Wen M."/>
            <person name="Liu B."/>
            <person name="Ren X."/>
            <person name="Zheng H."/>
            <person name="Dong D."/>
            <person name="Cook K."/>
            <person name="Shan G."/>
            <person name="Zhang H."/>
            <person name="Kosiol C."/>
            <person name="Xie X."/>
            <person name="Lu Z."/>
            <person name="Zheng H."/>
            <person name="Li Y."/>
            <person name="Steiner C.C."/>
            <person name="Lam T.T."/>
            <person name="Lin S."/>
            <person name="Zhang Q."/>
            <person name="Li G."/>
            <person name="Tian J."/>
            <person name="Gong T."/>
            <person name="Liu H."/>
            <person name="Zhang D."/>
            <person name="Fang L."/>
            <person name="Ye C."/>
            <person name="Zhang J."/>
            <person name="Hu W."/>
            <person name="Xu A."/>
            <person name="Ren Y."/>
            <person name="Zhang G."/>
            <person name="Bruford M.W."/>
            <person name="Li Q."/>
            <person name="Ma L."/>
            <person name="Guo Y."/>
            <person name="An N."/>
            <person name="Hu Y."/>
            <person name="Zheng Y."/>
            <person name="Shi Y."/>
            <person name="Li Z."/>
            <person name="Liu Q."/>
            <person name="Chen Y."/>
            <person name="Zhao J."/>
            <person name="Qu N."/>
            <person name="Zhao S."/>
            <person name="Tian F."/>
            <person name="Wang X."/>
            <person name="Wang H."/>
            <person name="Xu L."/>
            <person name="Liu X."/>
            <person name="Vinar T."/>
            <person name="Wang Y."/>
            <person name="Lam T.W."/>
            <person name="Yiu S.M."/>
            <person name="Liu S."/>
            <person name="Zhang H."/>
            <person name="Li D."/>
            <person name="Huang Y."/>
            <person name="Wang X."/>
            <person name="Yang G."/>
            <person name="Jiang Z."/>
            <person name="Wang J."/>
            <person name="Qin N."/>
            <person name="Li L."/>
            <person name="Li J."/>
            <person name="Bolund L."/>
            <person name="Kristiansen K."/>
            <person name="Wong G.K."/>
            <person name="Olson M."/>
            <person name="Zhang X."/>
            <person name="Li S."/>
            <person name="Yang H."/>
            <person name="Wang J."/>
            <person name="Wang J."/>
        </authorList>
    </citation>
    <scope>NUCLEOTIDE SEQUENCE [LARGE SCALE GENOMIC DNA]</scope>
</reference>
<feature type="compositionally biased region" description="Pro residues" evidence="1">
    <location>
        <begin position="537"/>
        <end position="546"/>
    </location>
</feature>
<accession>G1L1B6</accession>
<reference evidence="2" key="2">
    <citation type="submission" date="2025-08" db="UniProtKB">
        <authorList>
            <consortium name="Ensembl"/>
        </authorList>
    </citation>
    <scope>IDENTIFICATION</scope>
</reference>
<evidence type="ECO:0000256" key="1">
    <source>
        <dbReference type="SAM" id="MobiDB-lite"/>
    </source>
</evidence>
<dbReference type="eggNOG" id="ENOG502S6GS">
    <property type="taxonomic scope" value="Eukaryota"/>
</dbReference>
<organism evidence="2 3">
    <name type="scientific">Ailuropoda melanoleuca</name>
    <name type="common">Giant panda</name>
    <dbReference type="NCBI Taxonomy" id="9646"/>
    <lineage>
        <taxon>Eukaryota</taxon>
        <taxon>Metazoa</taxon>
        <taxon>Chordata</taxon>
        <taxon>Craniata</taxon>
        <taxon>Vertebrata</taxon>
        <taxon>Euteleostomi</taxon>
        <taxon>Mammalia</taxon>
        <taxon>Eutheria</taxon>
        <taxon>Laurasiatheria</taxon>
        <taxon>Carnivora</taxon>
        <taxon>Caniformia</taxon>
        <taxon>Ursidae</taxon>
        <taxon>Ailuropoda</taxon>
    </lineage>
</organism>
<sequence>MTPPNRQLTFRSFPLVRSLANYCCELRFSNQTCSLSQAEVRAGCATSPFGHFPITFIFLSIIGRLGGRSLPARALPERGGPDRALLSDKDARGVNPVRERSSRKRPGGCGMDRSLPVFSIQDSPFEDTPLDQSHYWPSQSQTWHPKTLSPSRSQRSRSPEAPKALATGPNSSELFEESWPSSLGTPSPPSTTEGQMGASPSPILVDSRESVVAKYINRFRQAQPTSREERHPAGPTPADFWWLRPESPDTSTQLAAGASEPEGRPNTAVPTLAKVASASQAKAVAPLQEMKQSLNTWNSSLLDLETLSLQSRAARLLKRSKASISSSSLSPSDTSSSSFPVSSDGLSPFSVTLPPDSSKGSDLKAQAAPAPAPIPAPAPVSSQAPLHPEDDILYQWRQRRKFERARGGQGDGTWVLPQTPALTTAVPAPVCLQALPTPAETLGSLGTQPTCVPRWASVARPGPLEAFYMERPPIPPGFSPHIFWGPSPPGFFWTPQSGPWVSLGAIPPTPSTPAPPAATPMSPASTPAPAASTVPSPVAPQDPPTPAQSSAAQPERQDPKPRSSRAPRQESAGTVLAADEGPGPQLRGALGQVVSARLFPDSLEDTPPHLEGPSLPEAESLKVKAAHPQTNIAPPRSEVTPPLSGSRFSKAQTPPSRSKAESRKAKATLPLAVWEPRKDKDTPLAEAGDQPPKVPPPPAEEVSTCVEAPPPSFEAVATPLSAAEHAPSEELLCQAARLLEAAEDSDGSEFQDDPVLQLLRVQRAELRRQKRKVDAQLSLLLEHTEDPGTWSPPARSPPRSPGRRLRREGASLETRRR</sequence>
<dbReference type="PANTHER" id="PTHR22045">
    <property type="entry name" value="PROLINE AND SERINE-RICH PROTEIN 3"/>
    <property type="match status" value="1"/>
</dbReference>
<dbReference type="STRING" id="9646.ENSAMEP00000000668"/>
<feature type="compositionally biased region" description="Low complexity" evidence="1">
    <location>
        <begin position="519"/>
        <end position="536"/>
    </location>
</feature>
<name>G1L1B6_AILME</name>
<feature type="compositionally biased region" description="Pro residues" evidence="1">
    <location>
        <begin position="507"/>
        <end position="518"/>
    </location>
</feature>
<feature type="compositionally biased region" description="Basic and acidic residues" evidence="1">
    <location>
        <begin position="75"/>
        <end position="100"/>
    </location>
</feature>
<gene>
    <name evidence="2" type="primary">PROSER3</name>
</gene>
<protein>
    <submittedName>
        <fullName evidence="2">Proline and serine rich 3</fullName>
    </submittedName>
</protein>
<evidence type="ECO:0000313" key="2">
    <source>
        <dbReference type="Ensembl" id="ENSAMEP00000000668.2"/>
    </source>
</evidence>
<feature type="region of interest" description="Disordered" evidence="1">
    <location>
        <begin position="222"/>
        <end position="266"/>
    </location>
</feature>
<feature type="region of interest" description="Disordered" evidence="1">
    <location>
        <begin position="320"/>
        <end position="386"/>
    </location>
</feature>
<keyword evidence="3" id="KW-1185">Reference proteome</keyword>
<feature type="region of interest" description="Disordered" evidence="1">
    <location>
        <begin position="779"/>
        <end position="817"/>
    </location>
</feature>
<dbReference type="GeneTree" id="ENSGT00390000001986"/>
<dbReference type="InterPro" id="IPR037646">
    <property type="entry name" value="PROSER3"/>
</dbReference>
<feature type="compositionally biased region" description="Basic and acidic residues" evidence="1">
    <location>
        <begin position="807"/>
        <end position="817"/>
    </location>
</feature>
<proteinExistence type="predicted"/>
<dbReference type="Ensembl" id="ENSAMET00000000690.2">
    <property type="protein sequence ID" value="ENSAMEP00000000668.2"/>
    <property type="gene ID" value="ENSAMEG00000000643.2"/>
</dbReference>
<feature type="compositionally biased region" description="Polar residues" evidence="1">
    <location>
        <begin position="646"/>
        <end position="656"/>
    </location>
</feature>
<dbReference type="Proteomes" id="UP000008912">
    <property type="component" value="Unassembled WGS sequence"/>
</dbReference>
<dbReference type="HOGENOM" id="CLU_022718_0_0_1"/>